<accession>A0A9W9GNM1</accession>
<proteinExistence type="predicted"/>
<sequence length="192" mass="22187">MADTYLSQLAIADLIKTYEKDPTPENVINMVQGLVDYAFYPKDKWAIKQFADKEKNHHNYFVMKEGDNGKTLHTIIKISLDPTAAYDNQWDLLMPMLDNAPMATGRCWGILVRGLKVRLYEYHRDEPKSYRMVTCDFKIGNKSTHSVNIRKDPKVFQTVLRRIPTYLPEPWDDALTDRTKVNTTSEASTGRP</sequence>
<dbReference type="EMBL" id="JAPQKL010000006">
    <property type="protein sequence ID" value="KAJ5124792.1"/>
    <property type="molecule type" value="Genomic_DNA"/>
</dbReference>
<dbReference type="Proteomes" id="UP001149079">
    <property type="component" value="Unassembled WGS sequence"/>
</dbReference>
<dbReference type="OrthoDB" id="4177946at2759"/>
<evidence type="ECO:0000313" key="1">
    <source>
        <dbReference type="EMBL" id="KAJ5124792.1"/>
    </source>
</evidence>
<keyword evidence="2" id="KW-1185">Reference proteome</keyword>
<organism evidence="1 2">
    <name type="scientific">Penicillium bovifimosum</name>
    <dbReference type="NCBI Taxonomy" id="126998"/>
    <lineage>
        <taxon>Eukaryota</taxon>
        <taxon>Fungi</taxon>
        <taxon>Dikarya</taxon>
        <taxon>Ascomycota</taxon>
        <taxon>Pezizomycotina</taxon>
        <taxon>Eurotiomycetes</taxon>
        <taxon>Eurotiomycetidae</taxon>
        <taxon>Eurotiales</taxon>
        <taxon>Aspergillaceae</taxon>
        <taxon>Penicillium</taxon>
    </lineage>
</organism>
<evidence type="ECO:0000313" key="2">
    <source>
        <dbReference type="Proteomes" id="UP001149079"/>
    </source>
</evidence>
<comment type="caution">
    <text evidence="1">The sequence shown here is derived from an EMBL/GenBank/DDBJ whole genome shotgun (WGS) entry which is preliminary data.</text>
</comment>
<gene>
    <name evidence="1" type="ORF">N7515_008617</name>
</gene>
<reference evidence="1" key="2">
    <citation type="journal article" date="2023" name="IMA Fungus">
        <title>Comparative genomic study of the Penicillium genus elucidates a diverse pangenome and 15 lateral gene transfer events.</title>
        <authorList>
            <person name="Petersen C."/>
            <person name="Sorensen T."/>
            <person name="Nielsen M.R."/>
            <person name="Sondergaard T.E."/>
            <person name="Sorensen J.L."/>
            <person name="Fitzpatrick D.A."/>
            <person name="Frisvad J.C."/>
            <person name="Nielsen K.L."/>
        </authorList>
    </citation>
    <scope>NUCLEOTIDE SEQUENCE</scope>
    <source>
        <strain evidence="1">IBT 22155</strain>
    </source>
</reference>
<dbReference type="GeneID" id="81408531"/>
<dbReference type="AlphaFoldDB" id="A0A9W9GNM1"/>
<dbReference type="RefSeq" id="XP_056519191.1">
    <property type="nucleotide sequence ID" value="XM_056669361.1"/>
</dbReference>
<protein>
    <submittedName>
        <fullName evidence="1">Uncharacterized protein</fullName>
    </submittedName>
</protein>
<reference evidence="1" key="1">
    <citation type="submission" date="2022-11" db="EMBL/GenBank/DDBJ databases">
        <authorList>
            <person name="Petersen C."/>
        </authorList>
    </citation>
    <scope>NUCLEOTIDE SEQUENCE</scope>
    <source>
        <strain evidence="1">IBT 22155</strain>
    </source>
</reference>
<name>A0A9W9GNM1_9EURO</name>